<dbReference type="PROSITE" id="PS50175">
    <property type="entry name" value="ASP_PROT_RETROV"/>
    <property type="match status" value="1"/>
</dbReference>
<name>A0ABR8AKE0_9CYAN</name>
<comment type="caution">
    <text evidence="3">The sequence shown here is derived from an EMBL/GenBank/DDBJ whole genome shotgun (WGS) entry which is preliminary data.</text>
</comment>
<dbReference type="CDD" id="cd05483">
    <property type="entry name" value="retropepsin_like_bacteria"/>
    <property type="match status" value="1"/>
</dbReference>
<evidence type="ECO:0000256" key="1">
    <source>
        <dbReference type="ARBA" id="ARBA00022801"/>
    </source>
</evidence>
<dbReference type="InterPro" id="IPR034122">
    <property type="entry name" value="Retropepsin-like_bacterial"/>
</dbReference>
<evidence type="ECO:0000313" key="4">
    <source>
        <dbReference type="Proteomes" id="UP000658514"/>
    </source>
</evidence>
<dbReference type="PROSITE" id="PS00141">
    <property type="entry name" value="ASP_PROTEASE"/>
    <property type="match status" value="1"/>
</dbReference>
<dbReference type="Pfam" id="PF13975">
    <property type="entry name" value="gag-asp_proteas"/>
    <property type="match status" value="1"/>
</dbReference>
<evidence type="ECO:0000259" key="2">
    <source>
        <dbReference type="PROSITE" id="PS50175"/>
    </source>
</evidence>
<gene>
    <name evidence="3" type="ORF">H6G24_33140</name>
</gene>
<dbReference type="SUPFAM" id="SSF50630">
    <property type="entry name" value="Acid proteases"/>
    <property type="match status" value="1"/>
</dbReference>
<sequence>MEALALPIFLILMALTIHLPQRGPAKISRTRGGSVVINVTFNQNKTFPMILDTGADMTIITQKMASALKVEQMGAIPFRVANNQVVLWPVGMVKSVEVGGALVDNVNVAIAPERSMGLLGQSFLAKCDYTIEGDVLKCTRKWTPEG</sequence>
<dbReference type="InterPro" id="IPR001995">
    <property type="entry name" value="Peptidase_A2_cat"/>
</dbReference>
<dbReference type="EMBL" id="JACJQH010000081">
    <property type="protein sequence ID" value="MBD2200254.1"/>
    <property type="molecule type" value="Genomic_DNA"/>
</dbReference>
<feature type="domain" description="Peptidase A2" evidence="2">
    <location>
        <begin position="47"/>
        <end position="62"/>
    </location>
</feature>
<keyword evidence="1" id="KW-0378">Hydrolase</keyword>
<protein>
    <submittedName>
        <fullName evidence="3">Retroviral-like aspartic protease family protein</fullName>
    </submittedName>
</protein>
<dbReference type="Gene3D" id="2.40.70.10">
    <property type="entry name" value="Acid Proteases"/>
    <property type="match status" value="1"/>
</dbReference>
<keyword evidence="4" id="KW-1185">Reference proteome</keyword>
<dbReference type="InterPro" id="IPR021109">
    <property type="entry name" value="Peptidase_aspartic_dom_sf"/>
</dbReference>
<dbReference type="InterPro" id="IPR001969">
    <property type="entry name" value="Aspartic_peptidase_AS"/>
</dbReference>
<proteinExistence type="predicted"/>
<evidence type="ECO:0000313" key="3">
    <source>
        <dbReference type="EMBL" id="MBD2200254.1"/>
    </source>
</evidence>
<dbReference type="RefSeq" id="WP_190550893.1">
    <property type="nucleotide sequence ID" value="NZ_CAWPNO010000119.1"/>
</dbReference>
<dbReference type="Proteomes" id="UP000658514">
    <property type="component" value="Unassembled WGS sequence"/>
</dbReference>
<reference evidence="3 4" key="1">
    <citation type="journal article" date="2020" name="ISME J.">
        <title>Comparative genomics reveals insights into cyanobacterial evolution and habitat adaptation.</title>
        <authorList>
            <person name="Chen M.Y."/>
            <person name="Teng W.K."/>
            <person name="Zhao L."/>
            <person name="Hu C.X."/>
            <person name="Zhou Y.K."/>
            <person name="Han B.P."/>
            <person name="Song L.R."/>
            <person name="Shu W.S."/>
        </authorList>
    </citation>
    <scope>NUCLEOTIDE SEQUENCE [LARGE SCALE GENOMIC DNA]</scope>
    <source>
        <strain evidence="3 4">FACHB-288</strain>
    </source>
</reference>
<organism evidence="3 4">
    <name type="scientific">Calothrix parietina FACHB-288</name>
    <dbReference type="NCBI Taxonomy" id="2692896"/>
    <lineage>
        <taxon>Bacteria</taxon>
        <taxon>Bacillati</taxon>
        <taxon>Cyanobacteriota</taxon>
        <taxon>Cyanophyceae</taxon>
        <taxon>Nostocales</taxon>
        <taxon>Calotrichaceae</taxon>
        <taxon>Calothrix</taxon>
    </lineage>
</organism>
<accession>A0ABR8AKE0</accession>